<evidence type="ECO:0000256" key="1">
    <source>
        <dbReference type="ARBA" id="ARBA00007665"/>
    </source>
</evidence>
<accession>A0A220VGI9</accession>
<protein>
    <recommendedName>
        <fullName evidence="2">Impact N-terminal domain-containing protein</fullName>
    </recommendedName>
</protein>
<dbReference type="RefSeq" id="WP_089074329.1">
    <property type="nucleotide sequence ID" value="NZ_CBCSAM010000004.1"/>
</dbReference>
<keyword evidence="4" id="KW-1185">Reference proteome</keyword>
<dbReference type="PANTHER" id="PTHR16301">
    <property type="entry name" value="IMPACT-RELATED"/>
    <property type="match status" value="1"/>
</dbReference>
<dbReference type="OrthoDB" id="9813771at2"/>
<dbReference type="PANTHER" id="PTHR16301:SF20">
    <property type="entry name" value="IMPACT FAMILY MEMBER YIGZ"/>
    <property type="match status" value="1"/>
</dbReference>
<dbReference type="Proteomes" id="UP000242175">
    <property type="component" value="Chromosome small"/>
</dbReference>
<reference evidence="3 4" key="1">
    <citation type="journal article" date="2016" name="Int. J. Syst. Evol. Microbiol.">
        <title>Paraphotobacterium marinum gen. nov., sp. nov., a member of the family Vibrionaceae, isolated from surface seawater.</title>
        <authorList>
            <person name="Huang Z."/>
            <person name="Dong C."/>
            <person name="Shao Z."/>
        </authorList>
    </citation>
    <scope>NUCLEOTIDE SEQUENCE [LARGE SCALE GENOMIC DNA]</scope>
    <source>
        <strain evidence="3 4">NSCS20N07D</strain>
    </source>
</reference>
<dbReference type="AlphaFoldDB" id="A0A220VGI9"/>
<feature type="domain" description="Impact N-terminal" evidence="2">
    <location>
        <begin position="17"/>
        <end position="122"/>
    </location>
</feature>
<comment type="similarity">
    <text evidence="1">Belongs to the IMPACT family.</text>
</comment>
<dbReference type="InterPro" id="IPR023582">
    <property type="entry name" value="Impact"/>
</dbReference>
<dbReference type="Gene3D" id="3.30.230.30">
    <property type="entry name" value="Impact, N-terminal domain"/>
    <property type="match status" value="1"/>
</dbReference>
<evidence type="ECO:0000259" key="2">
    <source>
        <dbReference type="Pfam" id="PF01205"/>
    </source>
</evidence>
<dbReference type="InterPro" id="IPR020568">
    <property type="entry name" value="Ribosomal_Su5_D2-typ_SF"/>
</dbReference>
<sequence>MTFLVPTTSCKASFIEKKSKFIGIIYPLNNKDELTALLKEAQKLYPDASHYCYAYKIGNVSSPSHAGMNDDGEPKGTAGKPIFNLINHNNVSNILIIVVRYYGGVKLGAGGLTRAYSKAASLVFKSITTETYFMSFKATITIDYKSEKKLIMWINKSKVIIVNKFYDKAITYELSIPQTLESEWNKIFESVSIVSNTLKR</sequence>
<proteinExistence type="inferred from homology"/>
<dbReference type="GO" id="GO:0006446">
    <property type="term" value="P:regulation of translational initiation"/>
    <property type="evidence" value="ECO:0007669"/>
    <property type="project" value="TreeGrafter"/>
</dbReference>
<evidence type="ECO:0000313" key="3">
    <source>
        <dbReference type="EMBL" id="ASK79421.1"/>
    </source>
</evidence>
<dbReference type="EMBL" id="CP022356">
    <property type="protein sequence ID" value="ASK79421.1"/>
    <property type="molecule type" value="Genomic_DNA"/>
</dbReference>
<dbReference type="InterPro" id="IPR001498">
    <property type="entry name" value="Impact_N"/>
</dbReference>
<evidence type="ECO:0000313" key="4">
    <source>
        <dbReference type="Proteomes" id="UP000242175"/>
    </source>
</evidence>
<dbReference type="SUPFAM" id="SSF54211">
    <property type="entry name" value="Ribosomal protein S5 domain 2-like"/>
    <property type="match status" value="1"/>
</dbReference>
<dbReference type="KEGG" id="pmai:CF386_10195"/>
<organism evidence="3 4">
    <name type="scientific">Paraphotobacterium marinum</name>
    <dbReference type="NCBI Taxonomy" id="1755811"/>
    <lineage>
        <taxon>Bacteria</taxon>
        <taxon>Pseudomonadati</taxon>
        <taxon>Pseudomonadota</taxon>
        <taxon>Gammaproteobacteria</taxon>
        <taxon>Vibrionales</taxon>
        <taxon>Vibrionaceae</taxon>
        <taxon>Paraphotobacterium</taxon>
    </lineage>
</organism>
<dbReference type="InterPro" id="IPR036956">
    <property type="entry name" value="Impact_N_sf"/>
</dbReference>
<gene>
    <name evidence="3" type="ORF">CF386_10195</name>
</gene>
<dbReference type="Pfam" id="PF01205">
    <property type="entry name" value="Impact_N"/>
    <property type="match status" value="1"/>
</dbReference>
<dbReference type="GO" id="GO:0005737">
    <property type="term" value="C:cytoplasm"/>
    <property type="evidence" value="ECO:0007669"/>
    <property type="project" value="TreeGrafter"/>
</dbReference>
<name>A0A220VGI9_9GAMM</name>